<dbReference type="AlphaFoldDB" id="A0A9Q4FWU6"/>
<feature type="transmembrane region" description="Helical" evidence="1">
    <location>
        <begin position="9"/>
        <end position="29"/>
    </location>
</feature>
<protein>
    <recommendedName>
        <fullName evidence="4">DUF4064 domain-containing protein</fullName>
    </recommendedName>
</protein>
<evidence type="ECO:0008006" key="4">
    <source>
        <dbReference type="Google" id="ProtNLM"/>
    </source>
</evidence>
<keyword evidence="1" id="KW-0812">Transmembrane</keyword>
<evidence type="ECO:0000313" key="3">
    <source>
        <dbReference type="Proteomes" id="UP001057753"/>
    </source>
</evidence>
<organism evidence="2 3">
    <name type="scientific">Salipaludibacillus agaradhaerens</name>
    <name type="common">Bacillus agaradhaerens</name>
    <dbReference type="NCBI Taxonomy" id="76935"/>
    <lineage>
        <taxon>Bacteria</taxon>
        <taxon>Bacillati</taxon>
        <taxon>Bacillota</taxon>
        <taxon>Bacilli</taxon>
        <taxon>Bacillales</taxon>
        <taxon>Bacillaceae</taxon>
    </lineage>
</organism>
<keyword evidence="1" id="KW-0472">Membrane</keyword>
<keyword evidence="3" id="KW-1185">Reference proteome</keyword>
<evidence type="ECO:0000256" key="1">
    <source>
        <dbReference type="SAM" id="Phobius"/>
    </source>
</evidence>
<dbReference type="Proteomes" id="UP001057753">
    <property type="component" value="Unassembled WGS sequence"/>
</dbReference>
<reference evidence="2" key="1">
    <citation type="submission" date="2020-06" db="EMBL/GenBank/DDBJ databases">
        <title>Insight into the genomes of haloalkaliphilic bacilli from Kenyan soda lakes.</title>
        <authorList>
            <person name="Mwirichia R."/>
            <person name="Villamizar G.C."/>
            <person name="Poehlein A."/>
            <person name="Mugweru J."/>
            <person name="Kipnyargis A."/>
            <person name="Kiplimo D."/>
            <person name="Orwa P."/>
            <person name="Daniel R."/>
        </authorList>
    </citation>
    <scope>NUCLEOTIDE SEQUENCE</scope>
    <source>
        <strain evidence="2">B1096_S55</strain>
    </source>
</reference>
<feature type="transmembrane region" description="Helical" evidence="1">
    <location>
        <begin position="93"/>
        <end position="124"/>
    </location>
</feature>
<dbReference type="EMBL" id="JABXYM010000001">
    <property type="protein sequence ID" value="MCR6094966.1"/>
    <property type="molecule type" value="Genomic_DNA"/>
</dbReference>
<gene>
    <name evidence="2" type="ORF">HXA33_00195</name>
</gene>
<sequence>MSRGLERKLLIIGAAWNMITALLTIFNYYSWFNREGAQRLETVDLNTAIAGSQMVNNILQIILIFGIFMLIGALITFLVAVKIRDNEIQKKVVIWIGFWVVVQLLSMDLIGVSIYLVAFVVYLAKNKAIRMAYEPVA</sequence>
<name>A0A9Q4FWU6_SALAG</name>
<feature type="transmembrane region" description="Helical" evidence="1">
    <location>
        <begin position="58"/>
        <end position="81"/>
    </location>
</feature>
<evidence type="ECO:0000313" key="2">
    <source>
        <dbReference type="EMBL" id="MCR6094966.1"/>
    </source>
</evidence>
<accession>A0A9Q4FWU6</accession>
<proteinExistence type="predicted"/>
<dbReference type="RefSeq" id="WP_257819588.1">
    <property type="nucleotide sequence ID" value="NZ_JABXYM010000001.1"/>
</dbReference>
<comment type="caution">
    <text evidence="2">The sequence shown here is derived from an EMBL/GenBank/DDBJ whole genome shotgun (WGS) entry which is preliminary data.</text>
</comment>
<keyword evidence="1" id="KW-1133">Transmembrane helix</keyword>